<keyword evidence="1" id="KW-0812">Transmembrane</keyword>
<feature type="transmembrane region" description="Helical" evidence="1">
    <location>
        <begin position="31"/>
        <end position="55"/>
    </location>
</feature>
<dbReference type="InterPro" id="IPR036259">
    <property type="entry name" value="MFS_trans_sf"/>
</dbReference>
<evidence type="ECO:0008006" key="4">
    <source>
        <dbReference type="Google" id="ProtNLM"/>
    </source>
</evidence>
<accession>A0ABV4XAM5</accession>
<organism evidence="2 3">
    <name type="scientific">Floridaenema aerugineum BLCC-F46</name>
    <dbReference type="NCBI Taxonomy" id="3153654"/>
    <lineage>
        <taxon>Bacteria</taxon>
        <taxon>Bacillati</taxon>
        <taxon>Cyanobacteriota</taxon>
        <taxon>Cyanophyceae</taxon>
        <taxon>Oscillatoriophycideae</taxon>
        <taxon>Aerosakkonematales</taxon>
        <taxon>Aerosakkonemataceae</taxon>
        <taxon>Floridanema</taxon>
        <taxon>Floridanema aerugineum</taxon>
    </lineage>
</organism>
<keyword evidence="1" id="KW-0472">Membrane</keyword>
<dbReference type="EMBL" id="JBHFNQ010000182">
    <property type="protein sequence ID" value="MFB2879843.1"/>
    <property type="molecule type" value="Genomic_DNA"/>
</dbReference>
<gene>
    <name evidence="2" type="ORF">ACE1CC_23565</name>
</gene>
<dbReference type="Proteomes" id="UP001576774">
    <property type="component" value="Unassembled WGS sequence"/>
</dbReference>
<dbReference type="Gene3D" id="1.20.1250.20">
    <property type="entry name" value="MFS general substrate transporter like domains"/>
    <property type="match status" value="1"/>
</dbReference>
<feature type="transmembrane region" description="Helical" evidence="1">
    <location>
        <begin position="133"/>
        <end position="152"/>
    </location>
</feature>
<name>A0ABV4XAM5_9CYAN</name>
<protein>
    <recommendedName>
        <fullName evidence="4">MFS transporter</fullName>
    </recommendedName>
</protein>
<evidence type="ECO:0000313" key="3">
    <source>
        <dbReference type="Proteomes" id="UP001576774"/>
    </source>
</evidence>
<evidence type="ECO:0000313" key="2">
    <source>
        <dbReference type="EMBL" id="MFB2879843.1"/>
    </source>
</evidence>
<reference evidence="2 3" key="1">
    <citation type="submission" date="2024-09" db="EMBL/GenBank/DDBJ databases">
        <title>Floridaenema gen nov. (Aerosakkonemataceae, Aerosakkonematales ord. nov., Cyanobacteria) from benthic tropical and subtropical fresh waters, with the description of four new species.</title>
        <authorList>
            <person name="Moretto J.A."/>
            <person name="Berthold D.E."/>
            <person name="Lefler F.W."/>
            <person name="Huang I.-S."/>
            <person name="Laughinghouse H. IV."/>
        </authorList>
    </citation>
    <scope>NUCLEOTIDE SEQUENCE [LARGE SCALE GENOMIC DNA]</scope>
    <source>
        <strain evidence="2 3">BLCC-F46</strain>
    </source>
</reference>
<feature type="transmembrane region" description="Helical" evidence="1">
    <location>
        <begin position="172"/>
        <end position="195"/>
    </location>
</feature>
<sequence>MYNLGFLFWFAHEFGDALYSPLILARTGGNATILGGVSSIMGLGGVVGAIVLSLWGGSQQRWRDMALGIIVVGVSKVAFGLGRSPLIWLPTQFAASLSFPLFGGSEQALWFAHVEANVQGQVFAAVMLSQQVAIALATIMAGLLADYVFELATRSQSWLTPLLSNVVGTEPGGGIALLYVMTSANLVLIGFYTLLNSKLGLTNRHNR</sequence>
<evidence type="ECO:0000256" key="1">
    <source>
        <dbReference type="SAM" id="Phobius"/>
    </source>
</evidence>
<keyword evidence="1" id="KW-1133">Transmembrane helix</keyword>
<keyword evidence="3" id="KW-1185">Reference proteome</keyword>
<dbReference type="SUPFAM" id="SSF103473">
    <property type="entry name" value="MFS general substrate transporter"/>
    <property type="match status" value="1"/>
</dbReference>
<proteinExistence type="predicted"/>
<comment type="caution">
    <text evidence="2">The sequence shown here is derived from an EMBL/GenBank/DDBJ whole genome shotgun (WGS) entry which is preliminary data.</text>
</comment>